<protein>
    <submittedName>
        <fullName evidence="2">Uncharacterized protein</fullName>
    </submittedName>
</protein>
<evidence type="ECO:0000313" key="2">
    <source>
        <dbReference type="EMBL" id="MBL4911912.1"/>
    </source>
</evidence>
<proteinExistence type="predicted"/>
<dbReference type="Proteomes" id="UP000604898">
    <property type="component" value="Unassembled WGS sequence"/>
</dbReference>
<organism evidence="2 3">
    <name type="scientific">Shewanella schlegeliana</name>
    <dbReference type="NCBI Taxonomy" id="190308"/>
    <lineage>
        <taxon>Bacteria</taxon>
        <taxon>Pseudomonadati</taxon>
        <taxon>Pseudomonadota</taxon>
        <taxon>Gammaproteobacteria</taxon>
        <taxon>Alteromonadales</taxon>
        <taxon>Shewanellaceae</taxon>
        <taxon>Shewanella</taxon>
    </lineage>
</organism>
<keyword evidence="1" id="KW-0472">Membrane</keyword>
<evidence type="ECO:0000256" key="1">
    <source>
        <dbReference type="SAM" id="Phobius"/>
    </source>
</evidence>
<reference evidence="2 3" key="1">
    <citation type="submission" date="2021-01" db="EMBL/GenBank/DDBJ databases">
        <title>Genome sequence of Shewanella schlegeliana JCM 11561.</title>
        <authorList>
            <person name="Zhang H."/>
            <person name="Li C."/>
        </authorList>
    </citation>
    <scope>NUCLEOTIDE SEQUENCE [LARGE SCALE GENOMIC DNA]</scope>
    <source>
        <strain evidence="2 3">JCM 11561</strain>
    </source>
</reference>
<keyword evidence="3" id="KW-1185">Reference proteome</keyword>
<evidence type="ECO:0000313" key="3">
    <source>
        <dbReference type="Proteomes" id="UP000604898"/>
    </source>
</evidence>
<sequence length="98" mass="11938">MLNELGKPMDRQHMFVYACLLLFWFFIRLFSENAFDFGWGFFPLVVSLPFVPFILVWLAVQFYRHLRLFNTHFNRKWHACHCTCTSVLFSLFVLQFIY</sequence>
<feature type="transmembrane region" description="Helical" evidence="1">
    <location>
        <begin position="37"/>
        <end position="58"/>
    </location>
</feature>
<feature type="transmembrane region" description="Helical" evidence="1">
    <location>
        <begin position="12"/>
        <end position="31"/>
    </location>
</feature>
<keyword evidence="1" id="KW-0812">Transmembrane</keyword>
<accession>A0ABS1SWE9</accession>
<name>A0ABS1SWE9_9GAMM</name>
<keyword evidence="1" id="KW-1133">Transmembrane helix</keyword>
<dbReference type="EMBL" id="JAESVD010000001">
    <property type="protein sequence ID" value="MBL4911912.1"/>
    <property type="molecule type" value="Genomic_DNA"/>
</dbReference>
<feature type="transmembrane region" description="Helical" evidence="1">
    <location>
        <begin position="79"/>
        <end position="97"/>
    </location>
</feature>
<comment type="caution">
    <text evidence="2">The sequence shown here is derived from an EMBL/GenBank/DDBJ whole genome shotgun (WGS) entry which is preliminary data.</text>
</comment>
<gene>
    <name evidence="2" type="ORF">JMA39_01935</name>
</gene>